<protein>
    <submittedName>
        <fullName evidence="3">17576_t:CDS:1</fullName>
    </submittedName>
</protein>
<organism evidence="3 4">
    <name type="scientific">Gigaspora margarita</name>
    <dbReference type="NCBI Taxonomy" id="4874"/>
    <lineage>
        <taxon>Eukaryota</taxon>
        <taxon>Fungi</taxon>
        <taxon>Fungi incertae sedis</taxon>
        <taxon>Mucoromycota</taxon>
        <taxon>Glomeromycotina</taxon>
        <taxon>Glomeromycetes</taxon>
        <taxon>Diversisporales</taxon>
        <taxon>Gigasporaceae</taxon>
        <taxon>Gigaspora</taxon>
    </lineage>
</organism>
<name>A0ABN7WLZ4_GIGMA</name>
<evidence type="ECO:0000259" key="2">
    <source>
        <dbReference type="Pfam" id="PF03184"/>
    </source>
</evidence>
<dbReference type="InterPro" id="IPR004875">
    <property type="entry name" value="DDE_SF_endonuclease_dom"/>
</dbReference>
<dbReference type="Proteomes" id="UP000789901">
    <property type="component" value="Unassembled WGS sequence"/>
</dbReference>
<gene>
    <name evidence="3" type="ORF">GMARGA_LOCUS31954</name>
</gene>
<feature type="non-terminal residue" evidence="3">
    <location>
        <position position="254"/>
    </location>
</feature>
<evidence type="ECO:0000313" key="3">
    <source>
        <dbReference type="EMBL" id="CAG8834240.1"/>
    </source>
</evidence>
<evidence type="ECO:0000256" key="1">
    <source>
        <dbReference type="SAM" id="MobiDB-lite"/>
    </source>
</evidence>
<reference evidence="3 4" key="1">
    <citation type="submission" date="2021-06" db="EMBL/GenBank/DDBJ databases">
        <authorList>
            <person name="Kallberg Y."/>
            <person name="Tangrot J."/>
            <person name="Rosling A."/>
        </authorList>
    </citation>
    <scope>NUCLEOTIDE SEQUENCE [LARGE SCALE GENOMIC DNA]</scope>
    <source>
        <strain evidence="3 4">120-4 pot B 10/14</strain>
    </source>
</reference>
<proteinExistence type="predicted"/>
<dbReference type="EMBL" id="CAJVQB010048937">
    <property type="protein sequence ID" value="CAG8834240.1"/>
    <property type="molecule type" value="Genomic_DNA"/>
</dbReference>
<keyword evidence="4" id="KW-1185">Reference proteome</keyword>
<feature type="compositionally biased region" description="Basic and acidic residues" evidence="1">
    <location>
        <begin position="225"/>
        <end position="254"/>
    </location>
</feature>
<feature type="compositionally biased region" description="Acidic residues" evidence="1">
    <location>
        <begin position="209"/>
        <end position="224"/>
    </location>
</feature>
<comment type="caution">
    <text evidence="3">The sequence shown here is derived from an EMBL/GenBank/DDBJ whole genome shotgun (WGS) entry which is preliminary data.</text>
</comment>
<feature type="domain" description="DDE-1" evidence="2">
    <location>
        <begin position="75"/>
        <end position="179"/>
    </location>
</feature>
<dbReference type="Pfam" id="PF03184">
    <property type="entry name" value="DDE_1"/>
    <property type="match status" value="1"/>
</dbReference>
<accession>A0ABN7WLZ4</accession>
<evidence type="ECO:0000313" key="4">
    <source>
        <dbReference type="Proteomes" id="UP000789901"/>
    </source>
</evidence>
<feature type="non-terminal residue" evidence="3">
    <location>
        <position position="1"/>
    </location>
</feature>
<sequence length="254" mass="29331">QRNSYTIEEKCKVVELALRTSNSHVAQLYSLDLTIVGHWAQLYEWIMIVRQNGLAVTYPNIKLKMAKILDERPCNLRTILVFDFFKAHITDQAKTEFRSGNTDLAVIPRGLTSMCQPLDVCINKPFKDQLHKIWHRWIANSSNSITKKGNLKCARLNIVCCWVLDAWNEISKDIIVQAFKKCGISNCLSGSEDHLIYNNKLDEGKIEDFDKEEFDEDNEDEEFDKVDKVEESDKNEESDKDNESDGNESDYRVS</sequence>
<feature type="region of interest" description="Disordered" evidence="1">
    <location>
        <begin position="208"/>
        <end position="254"/>
    </location>
</feature>